<feature type="transmembrane region" description="Helical" evidence="6">
    <location>
        <begin position="45"/>
        <end position="66"/>
    </location>
</feature>
<dbReference type="Gene3D" id="1.20.1250.20">
    <property type="entry name" value="MFS general substrate transporter like domains"/>
    <property type="match status" value="1"/>
</dbReference>
<evidence type="ECO:0000256" key="4">
    <source>
        <dbReference type="ARBA" id="ARBA00022989"/>
    </source>
</evidence>
<evidence type="ECO:0000313" key="8">
    <source>
        <dbReference type="Proteomes" id="UP000271678"/>
    </source>
</evidence>
<dbReference type="PANTHER" id="PTHR23513">
    <property type="entry name" value="INTEGRAL MEMBRANE EFFLUX PROTEIN-RELATED"/>
    <property type="match status" value="1"/>
</dbReference>
<dbReference type="PANTHER" id="PTHR23513:SF11">
    <property type="entry name" value="STAPHYLOFERRIN A TRANSPORTER"/>
    <property type="match status" value="1"/>
</dbReference>
<feature type="transmembrane region" description="Helical" evidence="6">
    <location>
        <begin position="261"/>
        <end position="279"/>
    </location>
</feature>
<feature type="transmembrane region" description="Helical" evidence="6">
    <location>
        <begin position="78"/>
        <end position="99"/>
    </location>
</feature>
<dbReference type="Pfam" id="PF07690">
    <property type="entry name" value="MFS_1"/>
    <property type="match status" value="1"/>
</dbReference>
<feature type="transmembrane region" description="Helical" evidence="6">
    <location>
        <begin position="223"/>
        <end position="241"/>
    </location>
</feature>
<reference evidence="7 8" key="1">
    <citation type="submission" date="2018-11" db="EMBL/GenBank/DDBJ databases">
        <title>Draft genome of Simplicispira Flexivirga sp. BO-16.</title>
        <authorList>
            <person name="Im W.T."/>
        </authorList>
    </citation>
    <scope>NUCLEOTIDE SEQUENCE [LARGE SCALE GENOMIC DNA]</scope>
    <source>
        <strain evidence="7 8">BO-16</strain>
    </source>
</reference>
<feature type="transmembrane region" description="Helical" evidence="6">
    <location>
        <begin position="372"/>
        <end position="392"/>
    </location>
</feature>
<keyword evidence="4 6" id="KW-1133">Transmembrane helix</keyword>
<dbReference type="InterPro" id="IPR036259">
    <property type="entry name" value="MFS_trans_sf"/>
</dbReference>
<keyword evidence="3 6" id="KW-0812">Transmembrane</keyword>
<evidence type="ECO:0000313" key="7">
    <source>
        <dbReference type="EMBL" id="RNI24874.1"/>
    </source>
</evidence>
<evidence type="ECO:0000256" key="5">
    <source>
        <dbReference type="ARBA" id="ARBA00023136"/>
    </source>
</evidence>
<keyword evidence="5 6" id="KW-0472">Membrane</keyword>
<comment type="caution">
    <text evidence="7">The sequence shown here is derived from an EMBL/GenBank/DDBJ whole genome shotgun (WGS) entry which is preliminary data.</text>
</comment>
<feature type="transmembrane region" description="Helical" evidence="6">
    <location>
        <begin position="344"/>
        <end position="366"/>
    </location>
</feature>
<gene>
    <name evidence="7" type="ORF">EFY87_04100</name>
</gene>
<dbReference type="RefSeq" id="WP_123270163.1">
    <property type="nucleotide sequence ID" value="NZ_RJJQ01000002.1"/>
</dbReference>
<proteinExistence type="predicted"/>
<keyword evidence="2" id="KW-1003">Cell membrane</keyword>
<organism evidence="7 8">
    <name type="scientific">Flexivirga caeni</name>
    <dbReference type="NCBI Taxonomy" id="2294115"/>
    <lineage>
        <taxon>Bacteria</taxon>
        <taxon>Bacillati</taxon>
        <taxon>Actinomycetota</taxon>
        <taxon>Actinomycetes</taxon>
        <taxon>Micrococcales</taxon>
        <taxon>Dermacoccaceae</taxon>
        <taxon>Flexivirga</taxon>
    </lineage>
</organism>
<feature type="transmembrane region" description="Helical" evidence="6">
    <location>
        <begin position="314"/>
        <end position="332"/>
    </location>
</feature>
<accession>A0A3M9MHA3</accession>
<dbReference type="InterPro" id="IPR011701">
    <property type="entry name" value="MFS"/>
</dbReference>
<evidence type="ECO:0000256" key="1">
    <source>
        <dbReference type="ARBA" id="ARBA00004651"/>
    </source>
</evidence>
<sequence>MTTQAVTAERLPPAYVWWASAAAASTLGSSAFGFAMTWYSAGISAGFTGVIGVLMTLPTAALLLLGGVAADRFGIRRMLVAGDALMLVLSAFAVLSASLAGVHPWLLVVVAIVTGIEGAFYLPATGVVPRLFATEDALPRATALNSTLSQLARIAGPPCGALAVSAVAFTGTAVVDGVTFAAILMVLLCIRPPYAPAASTSATPGSMLQPLGTVWRTPALRSVLVTTGVAAAGVLPTMIYGPSLLSRQSGWGPGASGLIEAGWLVGGIIVTATIARCGTARRIDRAVAVGLLLITLGLTGFAVCPSAATGFVSTVVVGIGVSVCTGHLWPAYLQATPLYQLGRYQALLVFAQMTTLLVATIAFTAIADELGARWAIALCAALLLVTLVWWAAGSGWSPADRARKSA</sequence>
<evidence type="ECO:0000256" key="3">
    <source>
        <dbReference type="ARBA" id="ARBA00022692"/>
    </source>
</evidence>
<dbReference type="AlphaFoldDB" id="A0A3M9MHA3"/>
<evidence type="ECO:0000256" key="2">
    <source>
        <dbReference type="ARBA" id="ARBA00022475"/>
    </source>
</evidence>
<dbReference type="OrthoDB" id="69054at2"/>
<dbReference type="Proteomes" id="UP000271678">
    <property type="component" value="Unassembled WGS sequence"/>
</dbReference>
<dbReference type="GO" id="GO:0022857">
    <property type="term" value="F:transmembrane transporter activity"/>
    <property type="evidence" value="ECO:0007669"/>
    <property type="project" value="InterPro"/>
</dbReference>
<feature type="transmembrane region" description="Helical" evidence="6">
    <location>
        <begin position="105"/>
        <end position="122"/>
    </location>
</feature>
<dbReference type="GO" id="GO:0005886">
    <property type="term" value="C:plasma membrane"/>
    <property type="evidence" value="ECO:0007669"/>
    <property type="project" value="UniProtKB-SubCell"/>
</dbReference>
<feature type="transmembrane region" description="Helical" evidence="6">
    <location>
        <begin position="286"/>
        <end position="308"/>
    </location>
</feature>
<feature type="transmembrane region" description="Helical" evidence="6">
    <location>
        <begin position="15"/>
        <end position="39"/>
    </location>
</feature>
<evidence type="ECO:0000256" key="6">
    <source>
        <dbReference type="SAM" id="Phobius"/>
    </source>
</evidence>
<dbReference type="EMBL" id="RJJQ01000002">
    <property type="protein sequence ID" value="RNI24874.1"/>
    <property type="molecule type" value="Genomic_DNA"/>
</dbReference>
<keyword evidence="8" id="KW-1185">Reference proteome</keyword>
<protein>
    <submittedName>
        <fullName evidence="7">MFS transporter</fullName>
    </submittedName>
</protein>
<comment type="subcellular location">
    <subcellularLocation>
        <location evidence="1">Cell membrane</location>
        <topology evidence="1">Multi-pass membrane protein</topology>
    </subcellularLocation>
</comment>
<dbReference type="SUPFAM" id="SSF103473">
    <property type="entry name" value="MFS general substrate transporter"/>
    <property type="match status" value="1"/>
</dbReference>
<name>A0A3M9MHA3_9MICO</name>